<dbReference type="RefSeq" id="XP_022652186.1">
    <property type="nucleotide sequence ID" value="XM_022796451.1"/>
</dbReference>
<keyword evidence="5 12" id="KW-0812">Transmembrane</keyword>
<protein>
    <submittedName>
        <fullName evidence="13">Uncharacterized protein</fullName>
    </submittedName>
</protein>
<evidence type="ECO:0000256" key="11">
    <source>
        <dbReference type="ARBA" id="ARBA00023303"/>
    </source>
</evidence>
<evidence type="ECO:0000313" key="14">
    <source>
        <dbReference type="Proteomes" id="UP000594260"/>
    </source>
</evidence>
<dbReference type="GO" id="GO:0015280">
    <property type="term" value="F:ligand-gated sodium channel activity"/>
    <property type="evidence" value="ECO:0007669"/>
    <property type="project" value="TreeGrafter"/>
</dbReference>
<keyword evidence="14" id="KW-1185">Reference proteome</keyword>
<dbReference type="EnsemblMetazoa" id="XM_022796451">
    <property type="protein sequence ID" value="XP_022652186"/>
    <property type="gene ID" value="LOC111246597"/>
</dbReference>
<dbReference type="Proteomes" id="UP000594260">
    <property type="component" value="Unplaced"/>
</dbReference>
<keyword evidence="10 12" id="KW-0739">Sodium transport</keyword>
<evidence type="ECO:0000313" key="13">
    <source>
        <dbReference type="EnsemblMetazoa" id="XP_022652186"/>
    </source>
</evidence>
<dbReference type="KEGG" id="vde:111246597"/>
<organism evidence="13 14">
    <name type="scientific">Varroa destructor</name>
    <name type="common">Honeybee mite</name>
    <dbReference type="NCBI Taxonomy" id="109461"/>
    <lineage>
        <taxon>Eukaryota</taxon>
        <taxon>Metazoa</taxon>
        <taxon>Ecdysozoa</taxon>
        <taxon>Arthropoda</taxon>
        <taxon>Chelicerata</taxon>
        <taxon>Arachnida</taxon>
        <taxon>Acari</taxon>
        <taxon>Parasitiformes</taxon>
        <taxon>Mesostigmata</taxon>
        <taxon>Gamasina</taxon>
        <taxon>Dermanyssoidea</taxon>
        <taxon>Varroidae</taxon>
        <taxon>Varroa</taxon>
    </lineage>
</organism>
<dbReference type="AlphaFoldDB" id="A0A7M7JWK8"/>
<dbReference type="Pfam" id="PF00858">
    <property type="entry name" value="ASC"/>
    <property type="match status" value="1"/>
</dbReference>
<keyword evidence="6" id="KW-1133">Transmembrane helix</keyword>
<comment type="subcellular location">
    <subcellularLocation>
        <location evidence="1">Membrane</location>
        <topology evidence="1">Multi-pass membrane protein</topology>
    </subcellularLocation>
</comment>
<name>A0A7M7JWK8_VARDE</name>
<evidence type="ECO:0000256" key="8">
    <source>
        <dbReference type="ARBA" id="ARBA00023065"/>
    </source>
</evidence>
<evidence type="ECO:0000256" key="5">
    <source>
        <dbReference type="ARBA" id="ARBA00022692"/>
    </source>
</evidence>
<evidence type="ECO:0000256" key="3">
    <source>
        <dbReference type="ARBA" id="ARBA00022448"/>
    </source>
</evidence>
<dbReference type="PANTHER" id="PTHR11690">
    <property type="entry name" value="AMILORIDE-SENSITIVE SODIUM CHANNEL-RELATED"/>
    <property type="match status" value="1"/>
</dbReference>
<dbReference type="InParanoid" id="A0A7M7JWK8"/>
<accession>A0A7M7JWK8</accession>
<dbReference type="OrthoDB" id="6525436at2759"/>
<keyword evidence="11 12" id="KW-0407">Ion channel</keyword>
<keyword evidence="7" id="KW-0915">Sodium</keyword>
<dbReference type="InterPro" id="IPR001873">
    <property type="entry name" value="ENaC"/>
</dbReference>
<dbReference type="GeneID" id="111246597"/>
<evidence type="ECO:0000256" key="10">
    <source>
        <dbReference type="ARBA" id="ARBA00023201"/>
    </source>
</evidence>
<sequence>MLEGSFGFSRTTAPSCIHKRIVPAGVARYNLSQVCEYYPNNCTKKDVMYRYSVPKLVIYAEWRDYGQPIISELFDCHMVSRHESCLSFDCDEFIRRAYFKIPARFCFVFDALQLHKGHLFFACPYPWLYELRLMVTWNSSYMLSFMGSHTLPVFVHRAGTNPPTPIEAISMFPDMLVEVTVIQQTIKRLPRPFRTNCQRYEEGDFRPAWGGHLTFSGCVQECKMAIEQEICNCTMPTNEYSGTYIGRLCDFKNFKGCENAAIENRTMVTCERRCQLGCKDVLYDVRLAGLQRFRQSAKNIHKSSLVLSMASSTVETFTYNQAIELEMTFGYISSYIGVWTGLSFIGIAEKIFSRLAALYRVD</sequence>
<evidence type="ECO:0000256" key="1">
    <source>
        <dbReference type="ARBA" id="ARBA00004141"/>
    </source>
</evidence>
<keyword evidence="8 12" id="KW-0406">Ion transport</keyword>
<evidence type="ECO:0000256" key="2">
    <source>
        <dbReference type="ARBA" id="ARBA00007193"/>
    </source>
</evidence>
<dbReference type="GO" id="GO:0005886">
    <property type="term" value="C:plasma membrane"/>
    <property type="evidence" value="ECO:0007669"/>
    <property type="project" value="TreeGrafter"/>
</dbReference>
<keyword evidence="4 12" id="KW-0894">Sodium channel</keyword>
<evidence type="ECO:0000256" key="12">
    <source>
        <dbReference type="RuleBase" id="RU000679"/>
    </source>
</evidence>
<comment type="similarity">
    <text evidence="2 12">Belongs to the amiloride-sensitive sodium channel (TC 1.A.6) family.</text>
</comment>
<keyword evidence="3 12" id="KW-0813">Transport</keyword>
<evidence type="ECO:0000256" key="9">
    <source>
        <dbReference type="ARBA" id="ARBA00023136"/>
    </source>
</evidence>
<evidence type="ECO:0000256" key="7">
    <source>
        <dbReference type="ARBA" id="ARBA00023053"/>
    </source>
</evidence>
<proteinExistence type="inferred from homology"/>
<reference evidence="13" key="1">
    <citation type="submission" date="2021-01" db="UniProtKB">
        <authorList>
            <consortium name="EnsemblMetazoa"/>
        </authorList>
    </citation>
    <scope>IDENTIFICATION</scope>
</reference>
<evidence type="ECO:0000256" key="6">
    <source>
        <dbReference type="ARBA" id="ARBA00022989"/>
    </source>
</evidence>
<evidence type="ECO:0000256" key="4">
    <source>
        <dbReference type="ARBA" id="ARBA00022461"/>
    </source>
</evidence>
<keyword evidence="9" id="KW-0472">Membrane</keyword>
<dbReference type="FunCoup" id="A0A7M7JWK8">
    <property type="interactions" value="52"/>
</dbReference>